<evidence type="ECO:0000313" key="2">
    <source>
        <dbReference type="Proteomes" id="UP000310158"/>
    </source>
</evidence>
<proteinExistence type="predicted"/>
<protein>
    <recommendedName>
        <fullName evidence="3">Reverse transcriptase Ty1/copia-type domain-containing protein</fullName>
    </recommendedName>
</protein>
<dbReference type="OrthoDB" id="3344688at2759"/>
<dbReference type="PANTHER" id="PTHR11439:SF483">
    <property type="entry name" value="PEPTIDE SYNTHASE GLIP-LIKE, PUTATIVE (AFU_ORTHOLOGUE AFUA_3G12920)-RELATED"/>
    <property type="match status" value="1"/>
</dbReference>
<evidence type="ECO:0008006" key="3">
    <source>
        <dbReference type="Google" id="ProtNLM"/>
    </source>
</evidence>
<accession>A0A4S4LWE4</accession>
<organism evidence="1 2">
    <name type="scientific">Bondarzewia mesenterica</name>
    <dbReference type="NCBI Taxonomy" id="1095465"/>
    <lineage>
        <taxon>Eukaryota</taxon>
        <taxon>Fungi</taxon>
        <taxon>Dikarya</taxon>
        <taxon>Basidiomycota</taxon>
        <taxon>Agaricomycotina</taxon>
        <taxon>Agaricomycetes</taxon>
        <taxon>Russulales</taxon>
        <taxon>Bondarzewiaceae</taxon>
        <taxon>Bondarzewia</taxon>
    </lineage>
</organism>
<keyword evidence="2" id="KW-1185">Reference proteome</keyword>
<gene>
    <name evidence="1" type="ORF">EW146_g4453</name>
</gene>
<evidence type="ECO:0000313" key="1">
    <source>
        <dbReference type="EMBL" id="THH16138.1"/>
    </source>
</evidence>
<reference evidence="1 2" key="1">
    <citation type="submission" date="2019-02" db="EMBL/GenBank/DDBJ databases">
        <title>Genome sequencing of the rare red list fungi Bondarzewia mesenterica.</title>
        <authorList>
            <person name="Buettner E."/>
            <person name="Kellner H."/>
        </authorList>
    </citation>
    <scope>NUCLEOTIDE SEQUENCE [LARGE SCALE GENOMIC DNA]</scope>
    <source>
        <strain evidence="1 2">DSM 108281</strain>
    </source>
</reference>
<dbReference type="PANTHER" id="PTHR11439">
    <property type="entry name" value="GAG-POL-RELATED RETROTRANSPOSON"/>
    <property type="match status" value="1"/>
</dbReference>
<comment type="caution">
    <text evidence="1">The sequence shown here is derived from an EMBL/GenBank/DDBJ whole genome shotgun (WGS) entry which is preliminary data.</text>
</comment>
<dbReference type="Proteomes" id="UP000310158">
    <property type="component" value="Unassembled WGS sequence"/>
</dbReference>
<name>A0A4S4LWE4_9AGAM</name>
<dbReference type="CDD" id="cd09272">
    <property type="entry name" value="RNase_HI_RT_Ty1"/>
    <property type="match status" value="1"/>
</dbReference>
<sequence>MYLALRLHPDIAYAVTTLSQFNANPGRIHWTAAKHVVQYLKGTPIWGLTIGGKQPLVLTDYTDASFGSIAGPLGSHRSILAFAFSLSSSIISWSSHKQCSTASSMCEAEFITAMHAAKEALWLRTVFTELELQPTGSIPIHCNNQSSIHLTHDQSFHDRSKHINIQHHFIRDAIEAGSIHYSYINTKQQLADVLTKPLARIDHNRLCEAIGLSVAPFT</sequence>
<dbReference type="EMBL" id="SGPL01000173">
    <property type="protein sequence ID" value="THH16138.1"/>
    <property type="molecule type" value="Genomic_DNA"/>
</dbReference>
<dbReference type="AlphaFoldDB" id="A0A4S4LWE4"/>